<feature type="region of interest" description="Disordered" evidence="1">
    <location>
        <begin position="420"/>
        <end position="440"/>
    </location>
</feature>
<reference evidence="2 3" key="1">
    <citation type="submission" date="2024-10" db="EMBL/GenBank/DDBJ databases">
        <authorList>
            <person name="Ryan C."/>
        </authorList>
    </citation>
    <scope>NUCLEOTIDE SEQUENCE [LARGE SCALE GENOMIC DNA]</scope>
</reference>
<dbReference type="AlphaFoldDB" id="A0ABC9GWH5"/>
<dbReference type="Proteomes" id="UP001497457">
    <property type="component" value="Unassembled WGS sequence"/>
</dbReference>
<gene>
    <name evidence="2" type="ORF">URODEC1_LOCUS119404</name>
</gene>
<dbReference type="PANTHER" id="PTHR33157">
    <property type="entry name" value="AUTONOMOUS TRANSPOSABLE ELEMENT EN-1 MOSAIC PROTEIN-RELATED"/>
    <property type="match status" value="1"/>
</dbReference>
<name>A0ABC9GWH5_9POAL</name>
<dbReference type="Pfam" id="PF03004">
    <property type="entry name" value="Transposase_24"/>
    <property type="match status" value="1"/>
</dbReference>
<evidence type="ECO:0000313" key="3">
    <source>
        <dbReference type="Proteomes" id="UP001497457"/>
    </source>
</evidence>
<evidence type="ECO:0000256" key="1">
    <source>
        <dbReference type="SAM" id="MobiDB-lite"/>
    </source>
</evidence>
<organism evidence="2 3">
    <name type="scientific">Urochloa decumbens</name>
    <dbReference type="NCBI Taxonomy" id="240449"/>
    <lineage>
        <taxon>Eukaryota</taxon>
        <taxon>Viridiplantae</taxon>
        <taxon>Streptophyta</taxon>
        <taxon>Embryophyta</taxon>
        <taxon>Tracheophyta</taxon>
        <taxon>Spermatophyta</taxon>
        <taxon>Magnoliopsida</taxon>
        <taxon>Liliopsida</taxon>
        <taxon>Poales</taxon>
        <taxon>Poaceae</taxon>
        <taxon>PACMAD clade</taxon>
        <taxon>Panicoideae</taxon>
        <taxon>Panicodae</taxon>
        <taxon>Paniceae</taxon>
        <taxon>Melinidinae</taxon>
        <taxon>Urochloa</taxon>
    </lineage>
</organism>
<dbReference type="InterPro" id="IPR039266">
    <property type="entry name" value="EN-1/SPM"/>
</dbReference>
<dbReference type="InterPro" id="IPR004252">
    <property type="entry name" value="Probable_transposase_24"/>
</dbReference>
<dbReference type="PANTHER" id="PTHR33157:SF12">
    <property type="entry name" value="TRANSPOSASE TNP1_EN_SPM-LIKE DOMAIN-CONTAINING PROTEIN"/>
    <property type="match status" value="1"/>
</dbReference>
<evidence type="ECO:0000313" key="2">
    <source>
        <dbReference type="EMBL" id="CAM0145732.1"/>
    </source>
</evidence>
<accession>A0ABC9GWH5</accession>
<feature type="region of interest" description="Disordered" evidence="1">
    <location>
        <begin position="483"/>
        <end position="503"/>
    </location>
</feature>
<proteinExistence type="predicted"/>
<comment type="caution">
    <text evidence="2">The sequence shown here is derived from an EMBL/GenBank/DDBJ whole genome shotgun (WGS) entry which is preliminary data.</text>
</comment>
<protein>
    <submittedName>
        <fullName evidence="2">Uncharacterized protein</fullName>
    </submittedName>
</protein>
<dbReference type="EMBL" id="CAXIPR030000330">
    <property type="protein sequence ID" value="CAM0145732.1"/>
    <property type="molecule type" value="Genomic_DNA"/>
</dbReference>
<feature type="region of interest" description="Disordered" evidence="1">
    <location>
        <begin position="1"/>
        <end position="49"/>
    </location>
</feature>
<keyword evidence="3" id="KW-1185">Reference proteome</keyword>
<sequence>MTISHRRTSRSSNSSTARAREETISSHNEPSDEEDHLRGSAELPPTIPNMEDRPLVEPVGDKHWTAVQGRTPSSVLTCLLKHHHPGLIMYRGKTVVASTWKHYQAAKDSSGKSKADFVDEGFWQRFRFNPAIEAKSREQVGRCCSDLLGSMMYYARIAATLAHFRSVGRKICDKIAGQFYLTREEYIARRQKWCSEDCWAALATEWSSPEFKEKSVRNRGNRRSRNFKPHKGGSNSIAVIRQKLSRKYGRDVSDVEAWVHTHRGLNPEDVTSLNTEAATECLETYKAKAIELNGIDFDWLHSPVDVRALYQCNCGRQHGKWATFNGTIDDTEALPQLNRSRSSVAARRQHQDVEEQLRKEAHDGRLAKQYAESMLEWGRMVQARDENLQRFMETVAVQIGLPLTTVPYPLPPAPPAPVYAISPSPNPSPDNAATHGSCVREETPEEILSRIAYGGFGACANTNGGDDGATGGANNGQGFGNGTASGGGNYSPPQVDGFPLDAL</sequence>